<dbReference type="GO" id="GO:0020037">
    <property type="term" value="F:heme binding"/>
    <property type="evidence" value="ECO:0007669"/>
    <property type="project" value="InterPro"/>
</dbReference>
<evidence type="ECO:0000313" key="4">
    <source>
        <dbReference type="EMBL" id="PUZ40996.1"/>
    </source>
</evidence>
<reference evidence="4 5" key="1">
    <citation type="submission" date="2018-04" db="EMBL/GenBank/DDBJ databases">
        <title>WGS assembly of Panicum hallii var. hallii HAL2.</title>
        <authorList>
            <person name="Lovell J."/>
            <person name="Jenkins J."/>
            <person name="Lowry D."/>
            <person name="Mamidi S."/>
            <person name="Sreedasyam A."/>
            <person name="Weng X."/>
            <person name="Barry K."/>
            <person name="Bonette J."/>
            <person name="Campitelli B."/>
            <person name="Daum C."/>
            <person name="Gordon S."/>
            <person name="Gould B."/>
            <person name="Lipzen A."/>
            <person name="MacQueen A."/>
            <person name="Palacio-Mejia J."/>
            <person name="Plott C."/>
            <person name="Shakirov E."/>
            <person name="Shu S."/>
            <person name="Yoshinaga Y."/>
            <person name="Zane M."/>
            <person name="Rokhsar D."/>
            <person name="Grimwood J."/>
            <person name="Schmutz J."/>
            <person name="Juenger T."/>
        </authorList>
    </citation>
    <scope>NUCLEOTIDE SEQUENCE [LARGE SCALE GENOMIC DNA]</scope>
    <source>
        <strain evidence="5">cv. HAL2</strain>
    </source>
</reference>
<dbReference type="PANTHER" id="PTHR47950:SF13">
    <property type="entry name" value="CYTOCHROME P450, FAMILY 76, SUBFAMILY G, POLYPEPTIDE 1"/>
    <property type="match status" value="1"/>
</dbReference>
<dbReference type="GO" id="GO:0005506">
    <property type="term" value="F:iron ion binding"/>
    <property type="evidence" value="ECO:0007669"/>
    <property type="project" value="InterPro"/>
</dbReference>
<dbReference type="PANTHER" id="PTHR47950">
    <property type="entry name" value="CYTOCHROME P450, FAMILY 76, SUBFAMILY C, POLYPEPTIDE 5-RELATED"/>
    <property type="match status" value="1"/>
</dbReference>
<comment type="similarity">
    <text evidence="1">Belongs to the cytochrome P450 family.</text>
</comment>
<dbReference type="PRINTS" id="PR00463">
    <property type="entry name" value="EP450I"/>
</dbReference>
<dbReference type="Pfam" id="PF00067">
    <property type="entry name" value="p450"/>
    <property type="match status" value="2"/>
</dbReference>
<dbReference type="STRING" id="1504633.A0A2T7CCD2"/>
<dbReference type="GO" id="GO:0004497">
    <property type="term" value="F:monooxygenase activity"/>
    <property type="evidence" value="ECO:0007669"/>
    <property type="project" value="InterPro"/>
</dbReference>
<keyword evidence="5" id="KW-1185">Reference proteome</keyword>
<accession>A0A2T7CCD2</accession>
<evidence type="ECO:0000256" key="2">
    <source>
        <dbReference type="PIRSR" id="PIRSR602401-1"/>
    </source>
</evidence>
<dbReference type="Gene3D" id="1.10.630.10">
    <property type="entry name" value="Cytochrome P450"/>
    <property type="match status" value="1"/>
</dbReference>
<evidence type="ECO:0000313" key="5">
    <source>
        <dbReference type="Proteomes" id="UP000244336"/>
    </source>
</evidence>
<dbReference type="EMBL" id="CM009757">
    <property type="protein sequence ID" value="PUZ40996.1"/>
    <property type="molecule type" value="Genomic_DNA"/>
</dbReference>
<dbReference type="SUPFAM" id="SSF48264">
    <property type="entry name" value="Cytochrome P450"/>
    <property type="match status" value="1"/>
</dbReference>
<evidence type="ECO:0000256" key="3">
    <source>
        <dbReference type="SAM" id="MobiDB-lite"/>
    </source>
</evidence>
<comment type="cofactor">
    <cofactor evidence="2">
        <name>heme</name>
        <dbReference type="ChEBI" id="CHEBI:30413"/>
    </cofactor>
</comment>
<proteinExistence type="inferred from homology"/>
<feature type="compositionally biased region" description="Low complexity" evidence="3">
    <location>
        <begin position="463"/>
        <end position="474"/>
    </location>
</feature>
<feature type="region of interest" description="Disordered" evidence="3">
    <location>
        <begin position="458"/>
        <end position="480"/>
    </location>
</feature>
<dbReference type="GO" id="GO:0016705">
    <property type="term" value="F:oxidoreductase activity, acting on paired donors, with incorporation or reduction of molecular oxygen"/>
    <property type="evidence" value="ECO:0007669"/>
    <property type="project" value="InterPro"/>
</dbReference>
<feature type="binding site" description="axial binding residue" evidence="2">
    <location>
        <position position="476"/>
    </location>
    <ligand>
        <name>heme</name>
        <dbReference type="ChEBI" id="CHEBI:30413"/>
    </ligand>
    <ligandPart>
        <name>Fe</name>
        <dbReference type="ChEBI" id="CHEBI:18248"/>
    </ligandPart>
</feature>
<keyword evidence="2" id="KW-0479">Metal-binding</keyword>
<dbReference type="InterPro" id="IPR001128">
    <property type="entry name" value="Cyt_P450"/>
</dbReference>
<dbReference type="OrthoDB" id="686267at2759"/>
<keyword evidence="2" id="KW-0408">Iron</keyword>
<dbReference type="Proteomes" id="UP000244336">
    <property type="component" value="Chromosome 9"/>
</dbReference>
<organism evidence="4 5">
    <name type="scientific">Panicum hallii var. hallii</name>
    <dbReference type="NCBI Taxonomy" id="1504633"/>
    <lineage>
        <taxon>Eukaryota</taxon>
        <taxon>Viridiplantae</taxon>
        <taxon>Streptophyta</taxon>
        <taxon>Embryophyta</taxon>
        <taxon>Tracheophyta</taxon>
        <taxon>Spermatophyta</taxon>
        <taxon>Magnoliopsida</taxon>
        <taxon>Liliopsida</taxon>
        <taxon>Poales</taxon>
        <taxon>Poaceae</taxon>
        <taxon>PACMAD clade</taxon>
        <taxon>Panicoideae</taxon>
        <taxon>Panicodae</taxon>
        <taxon>Paniceae</taxon>
        <taxon>Panicinae</taxon>
        <taxon>Panicum</taxon>
        <taxon>Panicum sect. Panicum</taxon>
    </lineage>
</organism>
<dbReference type="PRINTS" id="PR00385">
    <property type="entry name" value="P450"/>
</dbReference>
<dbReference type="AlphaFoldDB" id="A0A2T7CCD2"/>
<protein>
    <submittedName>
        <fullName evidence="4">Uncharacterized protein</fullName>
    </submittedName>
</protein>
<name>A0A2T7CCD2_9POAL</name>
<keyword evidence="2" id="KW-0349">Heme</keyword>
<sequence>MEQEIWLRWATLAVSLLYCLVSLRRRHCSGRLPPGPRPLPVIGNALDLRRGYLHHTLARLARTYGPIMRLQLGPAPAVVISSRDAAREAFTRHDRRLAERYTVDAVRALGWADRFLLNMPSSDPLWKLQRGILATHVFSPRSLSAARGVCERKVRDLVAHFRARARQEVDVGKALCGGMINLVCSTFFSVDVVDVDAAGCDVDFPRVPARVGNFPTVDGASPNVQVDGRVKLVPPLYCDPSWCLAPWLNELPREAAIEENQARGAASRGGREIYRIVDGIIERRLAENAAAASSKDDDRHGDFLQVLLDLMSAGKIDQATMKAIVFEVITTGSDTITVTMEWAMAELLRNPGAMARVHAEIGGALGGKETIGEADAASLPYLQAVVKEAMRLHPVAPLLVPHKAVEDGVEVCGYAVPKGCTVFINVWAIMRDPAVWEDPGEFVPERFLGKAAGLDFKGKDGASSSSSSRSGGRRQCPGLPMAERVGMSAEELDVSERFTTGNVLAVPLLPIAVVT</sequence>
<dbReference type="InterPro" id="IPR036396">
    <property type="entry name" value="Cyt_P450_sf"/>
</dbReference>
<dbReference type="Gramene" id="PUZ40996">
    <property type="protein sequence ID" value="PUZ40996"/>
    <property type="gene ID" value="GQ55_9G467700"/>
</dbReference>
<gene>
    <name evidence="4" type="ORF">GQ55_9G467700</name>
</gene>
<evidence type="ECO:0000256" key="1">
    <source>
        <dbReference type="ARBA" id="ARBA00010617"/>
    </source>
</evidence>
<dbReference type="InterPro" id="IPR002401">
    <property type="entry name" value="Cyt_P450_E_grp-I"/>
</dbReference>